<protein>
    <submittedName>
        <fullName evidence="3">Helix-turn-helix domain protein</fullName>
    </submittedName>
</protein>
<evidence type="ECO:0000313" key="3">
    <source>
        <dbReference type="EMBL" id="AEE97616.1"/>
    </source>
</evidence>
<name>F3ZWZ4_MAHA5</name>
<dbReference type="GO" id="GO:0005829">
    <property type="term" value="C:cytosol"/>
    <property type="evidence" value="ECO:0007669"/>
    <property type="project" value="TreeGrafter"/>
</dbReference>
<accession>F3ZWZ4</accession>
<dbReference type="Pfam" id="PF01381">
    <property type="entry name" value="HTH_3"/>
    <property type="match status" value="1"/>
</dbReference>
<dbReference type="AlphaFoldDB" id="F3ZWZ4"/>
<dbReference type="InterPro" id="IPR050807">
    <property type="entry name" value="TransReg_Diox_bact_type"/>
</dbReference>
<dbReference type="CDD" id="cd00093">
    <property type="entry name" value="HTH_XRE"/>
    <property type="match status" value="1"/>
</dbReference>
<dbReference type="GO" id="GO:0003677">
    <property type="term" value="F:DNA binding"/>
    <property type="evidence" value="ECO:0007669"/>
    <property type="project" value="UniProtKB-KW"/>
</dbReference>
<keyword evidence="4" id="KW-1185">Reference proteome</keyword>
<dbReference type="Proteomes" id="UP000008457">
    <property type="component" value="Chromosome"/>
</dbReference>
<dbReference type="SMART" id="SM00530">
    <property type="entry name" value="HTH_XRE"/>
    <property type="match status" value="1"/>
</dbReference>
<dbReference type="Gene3D" id="1.10.260.40">
    <property type="entry name" value="lambda repressor-like DNA-binding domains"/>
    <property type="match status" value="1"/>
</dbReference>
<dbReference type="InterPro" id="IPR010982">
    <property type="entry name" value="Lambda_DNA-bd_dom_sf"/>
</dbReference>
<organism evidence="3 4">
    <name type="scientific">Mahella australiensis (strain DSM 15567 / CIP 107919 / 50-1 BON)</name>
    <dbReference type="NCBI Taxonomy" id="697281"/>
    <lineage>
        <taxon>Bacteria</taxon>
        <taxon>Bacillati</taxon>
        <taxon>Bacillota</taxon>
        <taxon>Clostridia</taxon>
        <taxon>Thermoanaerobacterales</taxon>
        <taxon>Thermoanaerobacterales Family IV. Incertae Sedis</taxon>
        <taxon>Mahella</taxon>
    </lineage>
</organism>
<evidence type="ECO:0000256" key="1">
    <source>
        <dbReference type="ARBA" id="ARBA00023125"/>
    </source>
</evidence>
<keyword evidence="1" id="KW-0238">DNA-binding</keyword>
<dbReference type="GO" id="GO:0003700">
    <property type="term" value="F:DNA-binding transcription factor activity"/>
    <property type="evidence" value="ECO:0007669"/>
    <property type="project" value="TreeGrafter"/>
</dbReference>
<evidence type="ECO:0000259" key="2">
    <source>
        <dbReference type="PROSITE" id="PS50943"/>
    </source>
</evidence>
<dbReference type="HOGENOM" id="CLU_066192_29_4_9"/>
<gene>
    <name evidence="3" type="ordered locus">Mahau_2456</name>
</gene>
<dbReference type="EMBL" id="CP002360">
    <property type="protein sequence ID" value="AEE97616.1"/>
    <property type="molecule type" value="Genomic_DNA"/>
</dbReference>
<dbReference type="SUPFAM" id="SSF47413">
    <property type="entry name" value="lambda repressor-like DNA-binding domains"/>
    <property type="match status" value="1"/>
</dbReference>
<dbReference type="STRING" id="697281.Mahau_2456"/>
<reference evidence="4" key="1">
    <citation type="submission" date="2010-11" db="EMBL/GenBank/DDBJ databases">
        <title>The complete genome of Mahella australiensis DSM 15567.</title>
        <authorList>
            <consortium name="US DOE Joint Genome Institute (JGI-PGF)"/>
            <person name="Lucas S."/>
            <person name="Copeland A."/>
            <person name="Lapidus A."/>
            <person name="Bruce D."/>
            <person name="Goodwin L."/>
            <person name="Pitluck S."/>
            <person name="Kyrpides N."/>
            <person name="Mavromatis K."/>
            <person name="Pagani I."/>
            <person name="Ivanova N."/>
            <person name="Teshima H."/>
            <person name="Brettin T."/>
            <person name="Detter J.C."/>
            <person name="Han C."/>
            <person name="Tapia R."/>
            <person name="Land M."/>
            <person name="Hauser L."/>
            <person name="Markowitz V."/>
            <person name="Cheng J.-F."/>
            <person name="Hugenholtz P."/>
            <person name="Woyke T."/>
            <person name="Wu D."/>
            <person name="Spring S."/>
            <person name="Pukall R."/>
            <person name="Steenblock K."/>
            <person name="Schneider S."/>
            <person name="Klenk H.-P."/>
            <person name="Eisen J.A."/>
        </authorList>
    </citation>
    <scope>NUCLEOTIDE SEQUENCE [LARGE SCALE GENOMIC DNA]</scope>
    <source>
        <strain evidence="4">DSM 15567 / CIP 107919 / 50-1 BON</strain>
    </source>
</reference>
<reference evidence="3 4" key="2">
    <citation type="journal article" date="2011" name="Stand. Genomic Sci.">
        <title>Complete genome sequence of Mahella australiensis type strain (50-1 BON).</title>
        <authorList>
            <person name="Sikorski J."/>
            <person name="Teshima H."/>
            <person name="Nolan M."/>
            <person name="Lucas S."/>
            <person name="Hammon N."/>
            <person name="Deshpande S."/>
            <person name="Cheng J.F."/>
            <person name="Pitluck S."/>
            <person name="Liolios K."/>
            <person name="Pagani I."/>
            <person name="Ivanova N."/>
            <person name="Huntemann M."/>
            <person name="Mavromatis K."/>
            <person name="Ovchinikova G."/>
            <person name="Pati A."/>
            <person name="Tapia R."/>
            <person name="Han C."/>
            <person name="Goodwin L."/>
            <person name="Chen A."/>
            <person name="Palaniappan K."/>
            <person name="Land M."/>
            <person name="Hauser L."/>
            <person name="Ngatchou-Djao O.D."/>
            <person name="Rohde M."/>
            <person name="Pukall R."/>
            <person name="Spring S."/>
            <person name="Abt B."/>
            <person name="Goker M."/>
            <person name="Detter J.C."/>
            <person name="Woyke T."/>
            <person name="Bristow J."/>
            <person name="Markowitz V."/>
            <person name="Hugenholtz P."/>
            <person name="Eisen J.A."/>
            <person name="Kyrpides N.C."/>
            <person name="Klenk H.P."/>
            <person name="Lapidus A."/>
        </authorList>
    </citation>
    <scope>NUCLEOTIDE SEQUENCE [LARGE SCALE GENOMIC DNA]</scope>
    <source>
        <strain evidence="4">DSM 15567 / CIP 107919 / 50-1 BON</strain>
    </source>
</reference>
<dbReference type="InterPro" id="IPR001387">
    <property type="entry name" value="Cro/C1-type_HTH"/>
</dbReference>
<dbReference type="PANTHER" id="PTHR46797">
    <property type="entry name" value="HTH-TYPE TRANSCRIPTIONAL REGULATOR"/>
    <property type="match status" value="1"/>
</dbReference>
<dbReference type="PROSITE" id="PS50943">
    <property type="entry name" value="HTH_CROC1"/>
    <property type="match status" value="1"/>
</dbReference>
<feature type="domain" description="HTH cro/C1-type" evidence="2">
    <location>
        <begin position="6"/>
        <end position="60"/>
    </location>
</feature>
<dbReference type="PANTHER" id="PTHR46797:SF1">
    <property type="entry name" value="METHYLPHOSPHONATE SYNTHASE"/>
    <property type="match status" value="1"/>
</dbReference>
<sequence>MLGTKIKKLRINKKIKQIELAKAAGISNSFLSDIENGRTMPSLKTLYKLADALDVSITVFLEDDSSYEFVQ</sequence>
<dbReference type="eggNOG" id="COG1396">
    <property type="taxonomic scope" value="Bacteria"/>
</dbReference>
<evidence type="ECO:0000313" key="4">
    <source>
        <dbReference type="Proteomes" id="UP000008457"/>
    </source>
</evidence>
<dbReference type="KEGG" id="mas:Mahau_2456"/>
<proteinExistence type="predicted"/>